<feature type="transmembrane region" description="Helical" evidence="5">
    <location>
        <begin position="206"/>
        <end position="226"/>
    </location>
</feature>
<feature type="transmembrane region" description="Helical" evidence="5">
    <location>
        <begin position="272"/>
        <end position="293"/>
    </location>
</feature>
<dbReference type="GO" id="GO:0042773">
    <property type="term" value="P:ATP synthesis coupled electron transport"/>
    <property type="evidence" value="ECO:0007669"/>
    <property type="project" value="InterPro"/>
</dbReference>
<reference evidence="7 8" key="1">
    <citation type="submission" date="2023-09" db="EMBL/GenBank/DDBJ databases">
        <authorList>
            <person name="Golyshina O.V."/>
            <person name="Lunev E.A."/>
            <person name="Bargiela R."/>
            <person name="Gaines M.C."/>
            <person name="Daum B."/>
            <person name="Bale N.J."/>
            <person name="Koenen M."/>
            <person name="Sinninghe Damst J.S."/>
            <person name="Yakimov M."/>
            <person name="Golyshin P.N."/>
        </authorList>
    </citation>
    <scope>NUCLEOTIDE SEQUENCE [LARGE SCALE GENOMIC DNA]</scope>
    <source>
        <strain evidence="7 8">M1</strain>
    </source>
</reference>
<comment type="subcellular location">
    <subcellularLocation>
        <location evidence="1">Membrane</location>
        <topology evidence="1">Multi-pass membrane protein</topology>
    </subcellularLocation>
</comment>
<organism evidence="7 8">
    <name type="scientific">Oxyplasma meridianum</name>
    <dbReference type="NCBI Taxonomy" id="3073602"/>
    <lineage>
        <taxon>Archaea</taxon>
        <taxon>Methanobacteriati</taxon>
        <taxon>Thermoplasmatota</taxon>
        <taxon>Thermoplasmata</taxon>
        <taxon>Thermoplasmatales</taxon>
        <taxon>Thermoplasmataceae</taxon>
        <taxon>Oxyplasma</taxon>
    </lineage>
</organism>
<dbReference type="KEGG" id="omr:OXIME_001148"/>
<dbReference type="RefSeq" id="WP_393970904.1">
    <property type="nucleotide sequence ID" value="NZ_CP133772.1"/>
</dbReference>
<evidence type="ECO:0000259" key="6">
    <source>
        <dbReference type="Pfam" id="PF00361"/>
    </source>
</evidence>
<dbReference type="GO" id="GO:0016020">
    <property type="term" value="C:membrane"/>
    <property type="evidence" value="ECO:0007669"/>
    <property type="project" value="UniProtKB-SubCell"/>
</dbReference>
<feature type="transmembrane region" description="Helical" evidence="5">
    <location>
        <begin position="461"/>
        <end position="489"/>
    </location>
</feature>
<feature type="transmembrane region" description="Helical" evidence="5">
    <location>
        <begin position="79"/>
        <end position="101"/>
    </location>
</feature>
<name>A0AAX4NGH8_9ARCH</name>
<dbReference type="PANTHER" id="PTHR22773">
    <property type="entry name" value="NADH DEHYDROGENASE"/>
    <property type="match status" value="1"/>
</dbReference>
<dbReference type="EMBL" id="CP133772">
    <property type="protein sequence ID" value="WYY00570.1"/>
    <property type="molecule type" value="Genomic_DNA"/>
</dbReference>
<feature type="domain" description="NADH:quinone oxidoreductase/Mrp antiporter transmembrane" evidence="6">
    <location>
        <begin position="131"/>
        <end position="429"/>
    </location>
</feature>
<dbReference type="GO" id="GO:0050136">
    <property type="term" value="F:NADH dehydrogenase (quinone) (non-electrogenic) activity"/>
    <property type="evidence" value="ECO:0007669"/>
    <property type="project" value="UniProtKB-EC"/>
</dbReference>
<sequence>MNPYVFVTGSITSGLSGVLVHYSSVFFLGIVGFIILALGIFRIDKRITAGITFATMAISLPLLYFTTSGPAVSMFGGTIIFNDFGTFFAIVMVISSMFIVFPALQKINLKSEVFYALLLFITVGMIIAAFSYNIITIFIAFESVSIGTYVLASFGKDKRTLEASIKYFFTGTVGTAFIIFGASFYFMATSTFDLLGITTVNSSEAFLISLAFLIIGFGFKMALFPLHQWALDTYDGTENSVSAYLSSGTKVLAFLIILRIFLVGFSSDQESVYYFFVIIAILTMTYGNIAALSQTNLKRILGYSSIAQAGYLILVVVIVAYSTTNKLGGSVIDFAIAAGMFYSLVYIFMKGGAFITMNVISKEKIDLSDISGLAKRSPATAVSFAIILLALAGIPLTGGFMAKYYLFIALISGQLWWLAVIAILNSAISVFYYLRVIQQMFWKDPLKENTFNLTKWTKSPVIVSAIIVVALGLAYAMFPVLLSAAGGLFG</sequence>
<evidence type="ECO:0000256" key="3">
    <source>
        <dbReference type="ARBA" id="ARBA00022989"/>
    </source>
</evidence>
<dbReference type="InterPro" id="IPR010096">
    <property type="entry name" value="NADH-Q_OxRdtase_suN/2"/>
</dbReference>
<protein>
    <submittedName>
        <fullName evidence="7">NADH-quinone oxidoreductase subunit NuoN</fullName>
        <ecNumber evidence="7">1.6.5.9</ecNumber>
    </submittedName>
</protein>
<dbReference type="EC" id="1.6.5.9" evidence="7"/>
<keyword evidence="7" id="KW-0560">Oxidoreductase</keyword>
<accession>A0AAX4NGH8</accession>
<dbReference type="InterPro" id="IPR001750">
    <property type="entry name" value="ND/Mrp_TM"/>
</dbReference>
<evidence type="ECO:0000313" key="7">
    <source>
        <dbReference type="EMBL" id="WYY00570.1"/>
    </source>
</evidence>
<evidence type="ECO:0000256" key="2">
    <source>
        <dbReference type="ARBA" id="ARBA00022692"/>
    </source>
</evidence>
<feature type="transmembrane region" description="Helical" evidence="5">
    <location>
        <begin position="47"/>
        <end position="67"/>
    </location>
</feature>
<dbReference type="Pfam" id="PF00361">
    <property type="entry name" value="Proton_antipo_M"/>
    <property type="match status" value="1"/>
</dbReference>
<keyword evidence="8" id="KW-1185">Reference proteome</keyword>
<keyword evidence="3 5" id="KW-1133">Transmembrane helix</keyword>
<feature type="transmembrane region" description="Helical" evidence="5">
    <location>
        <begin position="300"/>
        <end position="322"/>
    </location>
</feature>
<feature type="transmembrane region" description="Helical" evidence="5">
    <location>
        <begin position="381"/>
        <end position="402"/>
    </location>
</feature>
<feature type="transmembrane region" description="Helical" evidence="5">
    <location>
        <begin position="414"/>
        <end position="434"/>
    </location>
</feature>
<evidence type="ECO:0000256" key="5">
    <source>
        <dbReference type="SAM" id="Phobius"/>
    </source>
</evidence>
<dbReference type="HAMAP" id="MF_00445">
    <property type="entry name" value="NDH1_NuoN_1"/>
    <property type="match status" value="1"/>
</dbReference>
<feature type="transmembrane region" description="Helical" evidence="5">
    <location>
        <begin position="20"/>
        <end position="40"/>
    </location>
</feature>
<evidence type="ECO:0000256" key="1">
    <source>
        <dbReference type="ARBA" id="ARBA00004141"/>
    </source>
</evidence>
<evidence type="ECO:0000256" key="4">
    <source>
        <dbReference type="ARBA" id="ARBA00023136"/>
    </source>
</evidence>
<proteinExistence type="inferred from homology"/>
<feature type="transmembrane region" description="Helical" evidence="5">
    <location>
        <begin position="113"/>
        <end position="131"/>
    </location>
</feature>
<dbReference type="GO" id="GO:0008137">
    <property type="term" value="F:NADH dehydrogenase (ubiquinone) activity"/>
    <property type="evidence" value="ECO:0007669"/>
    <property type="project" value="InterPro"/>
</dbReference>
<feature type="transmembrane region" description="Helical" evidence="5">
    <location>
        <begin position="247"/>
        <end position="266"/>
    </location>
</feature>
<gene>
    <name evidence="7" type="primary">nuoN</name>
    <name evidence="7" type="ORF">OXIME_001148</name>
</gene>
<feature type="transmembrane region" description="Helical" evidence="5">
    <location>
        <begin position="137"/>
        <end position="155"/>
    </location>
</feature>
<feature type="transmembrane region" description="Helical" evidence="5">
    <location>
        <begin position="334"/>
        <end position="360"/>
    </location>
</feature>
<dbReference type="GeneID" id="95967885"/>
<keyword evidence="4 5" id="KW-0472">Membrane</keyword>
<keyword evidence="2 5" id="KW-0812">Transmembrane</keyword>
<dbReference type="AlphaFoldDB" id="A0AAX4NGH8"/>
<evidence type="ECO:0000313" key="8">
    <source>
        <dbReference type="Proteomes" id="UP001451606"/>
    </source>
</evidence>
<dbReference type="NCBIfam" id="NF004445">
    <property type="entry name" value="PRK05777.2-3"/>
    <property type="match status" value="1"/>
</dbReference>
<feature type="transmembrane region" description="Helical" evidence="5">
    <location>
        <begin position="167"/>
        <end position="186"/>
    </location>
</feature>
<dbReference type="Proteomes" id="UP001451606">
    <property type="component" value="Chromosome"/>
</dbReference>